<comment type="caution">
    <text evidence="2">The sequence shown here is derived from an EMBL/GenBank/DDBJ whole genome shotgun (WGS) entry which is preliminary data.</text>
</comment>
<feature type="region of interest" description="Disordered" evidence="1">
    <location>
        <begin position="1"/>
        <end position="27"/>
    </location>
</feature>
<name>A0ABT6CGE3_9SPHN</name>
<protein>
    <submittedName>
        <fullName evidence="2">Uncharacterized protein</fullName>
    </submittedName>
</protein>
<dbReference type="EMBL" id="JAROCY010000005">
    <property type="protein sequence ID" value="MDF8332999.1"/>
    <property type="molecule type" value="Genomic_DNA"/>
</dbReference>
<gene>
    <name evidence="2" type="ORF">POM99_07290</name>
</gene>
<dbReference type="RefSeq" id="WP_277276240.1">
    <property type="nucleotide sequence ID" value="NZ_JAROCY010000005.1"/>
</dbReference>
<proteinExistence type="predicted"/>
<organism evidence="2 3">
    <name type="scientific">Novosphingobium cyanobacteriorum</name>
    <dbReference type="NCBI Taxonomy" id="3024215"/>
    <lineage>
        <taxon>Bacteria</taxon>
        <taxon>Pseudomonadati</taxon>
        <taxon>Pseudomonadota</taxon>
        <taxon>Alphaproteobacteria</taxon>
        <taxon>Sphingomonadales</taxon>
        <taxon>Sphingomonadaceae</taxon>
        <taxon>Novosphingobium</taxon>
    </lineage>
</organism>
<evidence type="ECO:0000313" key="3">
    <source>
        <dbReference type="Proteomes" id="UP001222770"/>
    </source>
</evidence>
<reference evidence="2 3" key="1">
    <citation type="submission" date="2023-03" db="EMBL/GenBank/DDBJ databases">
        <title>Novosphingobium cyanobacteriorum sp. nov., isolated from a eutrophic reservoir during the Microcystis bloom period.</title>
        <authorList>
            <person name="Kang M."/>
            <person name="Le V."/>
            <person name="Ko S.-R."/>
            <person name="Lee S.-A."/>
            <person name="Ahn C.-Y."/>
        </authorList>
    </citation>
    <scope>NUCLEOTIDE SEQUENCE [LARGE SCALE GENOMIC DNA]</scope>
    <source>
        <strain evidence="2 3">HBC54</strain>
    </source>
</reference>
<evidence type="ECO:0000313" key="2">
    <source>
        <dbReference type="EMBL" id="MDF8332999.1"/>
    </source>
</evidence>
<evidence type="ECO:0000256" key="1">
    <source>
        <dbReference type="SAM" id="MobiDB-lite"/>
    </source>
</evidence>
<keyword evidence="3" id="KW-1185">Reference proteome</keyword>
<sequence>MSVQVPPRENAFPKPAAPTPRANAWGSQWKHLPRSPRAMMRNAMRDGLRVIRLG</sequence>
<dbReference type="Proteomes" id="UP001222770">
    <property type="component" value="Unassembled WGS sequence"/>
</dbReference>
<accession>A0ABT6CGE3</accession>